<reference evidence="3" key="2">
    <citation type="submission" date="2015-01" db="EMBL/GenBank/DDBJ databases">
        <title>Draft genome sequence of potential hydrocarbon metabolising strain of Rhodococcus rhodochrous.</title>
        <authorList>
            <person name="Aggarwal R.K."/>
            <person name="Dawar C."/>
        </authorList>
    </citation>
    <scope>NUCLEOTIDE SEQUENCE [LARGE SCALE GENOMIC DNA]</scope>
    <source>
        <strain evidence="3">KG-21</strain>
    </source>
</reference>
<protein>
    <submittedName>
        <fullName evidence="2">Uncharacterized protein</fullName>
    </submittedName>
</protein>
<accession>A0A0N0S0K2</accession>
<evidence type="ECO:0000313" key="2">
    <source>
        <dbReference type="EMBL" id="KOS54651.1"/>
    </source>
</evidence>
<gene>
    <name evidence="2" type="ORF">Z051_18900</name>
</gene>
<comment type="caution">
    <text evidence="2">The sequence shown here is derived from an EMBL/GenBank/DDBJ whole genome shotgun (WGS) entry which is preliminary data.</text>
</comment>
<sequence length="108" mass="11948">MSYARRAAPRDPGEHLTTPASRTDDEPAQAIAGRIEHIHQISDALVTDVLERSRGALQVHRPVTMLLSELGCVAADRRDFTHPDATEWTAAPVSDTETRRGPGRTPRW</sequence>
<dbReference type="AlphaFoldDB" id="A0A0N0S0K2"/>
<evidence type="ECO:0000313" key="3">
    <source>
        <dbReference type="Proteomes" id="UP000037712"/>
    </source>
</evidence>
<organism evidence="2 3">
    <name type="scientific">Rhodococcus rhodochrous KG-21</name>
    <dbReference type="NCBI Taxonomy" id="1441923"/>
    <lineage>
        <taxon>Bacteria</taxon>
        <taxon>Bacillati</taxon>
        <taxon>Actinomycetota</taxon>
        <taxon>Actinomycetes</taxon>
        <taxon>Mycobacteriales</taxon>
        <taxon>Nocardiaceae</taxon>
        <taxon>Rhodococcus</taxon>
    </lineage>
</organism>
<dbReference type="RefSeq" id="WP_054374022.1">
    <property type="nucleotide sequence ID" value="NZ_AZYO01000060.1"/>
</dbReference>
<feature type="region of interest" description="Disordered" evidence="1">
    <location>
        <begin position="88"/>
        <end position="108"/>
    </location>
</feature>
<proteinExistence type="predicted"/>
<dbReference type="EMBL" id="AZYO01000060">
    <property type="protein sequence ID" value="KOS54651.1"/>
    <property type="molecule type" value="Genomic_DNA"/>
</dbReference>
<dbReference type="Proteomes" id="UP000037712">
    <property type="component" value="Unassembled WGS sequence"/>
</dbReference>
<feature type="region of interest" description="Disordered" evidence="1">
    <location>
        <begin position="1"/>
        <end position="25"/>
    </location>
</feature>
<reference evidence="2 3" key="1">
    <citation type="journal article" date="2015" name="Genome Announc.">
        <title>Draft Genome Sequence of Rhodococcus rhodochrous Strain KG-21, a Soil Isolate from Oil Fields of Krishna-Godavari Basin, India.</title>
        <authorList>
            <person name="Dawar C."/>
            <person name="Aggarwal R.K."/>
        </authorList>
    </citation>
    <scope>NUCLEOTIDE SEQUENCE [LARGE SCALE GENOMIC DNA]</scope>
    <source>
        <strain evidence="2 3">KG-21</strain>
    </source>
</reference>
<dbReference type="PATRIC" id="fig|1441923.3.peg.4123"/>
<name>A0A0N0S0K2_RHORH</name>
<evidence type="ECO:0000256" key="1">
    <source>
        <dbReference type="SAM" id="MobiDB-lite"/>
    </source>
</evidence>